<evidence type="ECO:0000256" key="1">
    <source>
        <dbReference type="ARBA" id="ARBA00000493"/>
    </source>
</evidence>
<dbReference type="EC" id="3.1.-.-" evidence="13"/>
<evidence type="ECO:0000256" key="7">
    <source>
        <dbReference type="ARBA" id="ARBA00022842"/>
    </source>
</evidence>
<evidence type="ECO:0000256" key="5">
    <source>
        <dbReference type="ARBA" id="ARBA00022801"/>
    </source>
</evidence>
<comment type="similarity">
    <text evidence="2 13">Belongs to the DNA repair enzymes AP/ExoA family.</text>
</comment>
<keyword evidence="5" id="KW-0378">Hydrolase</keyword>
<comment type="cofactor">
    <cofactor evidence="10 13">
        <name>Mg(2+)</name>
        <dbReference type="ChEBI" id="CHEBI:18420"/>
    </cofactor>
    <cofactor evidence="10 13">
        <name>Mn(2+)</name>
        <dbReference type="ChEBI" id="CHEBI:29035"/>
    </cofactor>
    <text evidence="10 13">Probably binds two magnesium or manganese ions per subunit.</text>
</comment>
<name>A0A3M6UYI8_POCDA</name>
<dbReference type="STRING" id="46731.A0A3M6UYI8"/>
<keyword evidence="13" id="KW-0234">DNA repair</keyword>
<sequence>MKILTWNINGIRASRRERSLKVLLDSLEADVICLQETKVTRDMLDEVTAIVDGYNAYFSFSKVKTGYSGVATFCRDAVTPKAAEEGLSSCLTPQPSIACYGSNTDFTPDELEALDNEGRAILTEHTLPEGKSVVIINVYCPRADKENKERVDFKMNFYKLLQERAESLVNAGRHVIVLGDINTSHKMIDHCDPDKEELFNAHPGRKWLDQFLVPCEVNGANPDHNTGDPLQAQGGLFVDSFRYFHPSQRDAYTNWCTVTSARQTNYGTRIDYIFADKELVDKEFLNCEILADVEGSDHCPVVATLKNSFQAALKPPSLCTKFMPEFSGKQQKLKSYFLKHGQQSQSQPEACSTDLSVTQETKTSLKRSASCGDVKSKSVKRQKSAGGKNKAEGQPKTNLFSFFKRSTDPVAVNKSVTEVTNEAFDLVKTTPSEFEQYAGADNVSSLSNTSVSSSDAALNVSENEPVPENALSRKDCAEKRKVDAAIWKSILSGPRPPPLCSGHKEPCVLRTVKIKGPNQGKQFHCCARPQGHSSNPEARCNFFKWVKWS</sequence>
<dbReference type="Pfam" id="PF06839">
    <property type="entry name" value="Zn_ribbon_GRF"/>
    <property type="match status" value="1"/>
</dbReference>
<feature type="region of interest" description="Disordered" evidence="14">
    <location>
        <begin position="368"/>
        <end position="393"/>
    </location>
</feature>
<evidence type="ECO:0000256" key="9">
    <source>
        <dbReference type="PIRSR" id="PIRSR604808-1"/>
    </source>
</evidence>
<feature type="binding site" evidence="10">
    <location>
        <position position="182"/>
    </location>
    <ligand>
        <name>Mg(2+)</name>
        <dbReference type="ChEBI" id="CHEBI:18420"/>
        <label>1</label>
    </ligand>
</feature>
<organism evidence="16 17">
    <name type="scientific">Pocillopora damicornis</name>
    <name type="common">Cauliflower coral</name>
    <name type="synonym">Millepora damicornis</name>
    <dbReference type="NCBI Taxonomy" id="46731"/>
    <lineage>
        <taxon>Eukaryota</taxon>
        <taxon>Metazoa</taxon>
        <taxon>Cnidaria</taxon>
        <taxon>Anthozoa</taxon>
        <taxon>Hexacorallia</taxon>
        <taxon>Scleractinia</taxon>
        <taxon>Astrocoeniina</taxon>
        <taxon>Pocilloporidae</taxon>
        <taxon>Pocillopora</taxon>
    </lineage>
</organism>
<dbReference type="GO" id="GO:0003677">
    <property type="term" value="F:DNA binding"/>
    <property type="evidence" value="ECO:0007669"/>
    <property type="project" value="InterPro"/>
</dbReference>
<evidence type="ECO:0000259" key="15">
    <source>
        <dbReference type="PROSITE" id="PS51999"/>
    </source>
</evidence>
<evidence type="ECO:0000256" key="6">
    <source>
        <dbReference type="ARBA" id="ARBA00022833"/>
    </source>
</evidence>
<dbReference type="InterPro" id="IPR004808">
    <property type="entry name" value="AP_endonuc_1"/>
</dbReference>
<feature type="site" description="Transition state stabilizer" evidence="11">
    <location>
        <position position="182"/>
    </location>
</feature>
<accession>A0A3M6UYI8</accession>
<dbReference type="GO" id="GO:0008081">
    <property type="term" value="F:phosphoric diester hydrolase activity"/>
    <property type="evidence" value="ECO:0007669"/>
    <property type="project" value="TreeGrafter"/>
</dbReference>
<feature type="site" description="Important for catalytic activity" evidence="11">
    <location>
        <position position="271"/>
    </location>
</feature>
<evidence type="ECO:0000313" key="16">
    <source>
        <dbReference type="EMBL" id="RMX58725.1"/>
    </source>
</evidence>
<dbReference type="CDD" id="cd09088">
    <property type="entry name" value="Ape2-like_AP-endo"/>
    <property type="match status" value="1"/>
</dbReference>
<keyword evidence="4 12" id="KW-0863">Zinc-finger</keyword>
<feature type="domain" description="GRF-type" evidence="15">
    <location>
        <begin position="500"/>
        <end position="549"/>
    </location>
</feature>
<feature type="binding site" evidence="10">
    <location>
        <position position="180"/>
    </location>
    <ligand>
        <name>Mg(2+)</name>
        <dbReference type="ChEBI" id="CHEBI:18420"/>
        <label>1</label>
    </ligand>
</feature>
<keyword evidence="17" id="KW-1185">Reference proteome</keyword>
<feature type="active site" description="Proton acceptor" evidence="9">
    <location>
        <position position="298"/>
    </location>
</feature>
<dbReference type="PANTHER" id="PTHR22748">
    <property type="entry name" value="AP ENDONUCLEASE"/>
    <property type="match status" value="1"/>
</dbReference>
<comment type="catalytic activity">
    <reaction evidence="1">
        <text>Exonucleolytic cleavage in the 3'- to 5'-direction to yield nucleoside 5'-phosphates.</text>
        <dbReference type="EC" id="3.1.11.2"/>
    </reaction>
</comment>
<dbReference type="PROSITE" id="PS51435">
    <property type="entry name" value="AP_NUCLEASE_F1_4"/>
    <property type="match status" value="1"/>
</dbReference>
<dbReference type="InterPro" id="IPR020847">
    <property type="entry name" value="AP_endonuclease_F1_BS"/>
</dbReference>
<evidence type="ECO:0000256" key="3">
    <source>
        <dbReference type="ARBA" id="ARBA00022723"/>
    </source>
</evidence>
<evidence type="ECO:0000256" key="14">
    <source>
        <dbReference type="SAM" id="MobiDB-lite"/>
    </source>
</evidence>
<dbReference type="Gene3D" id="3.60.10.10">
    <property type="entry name" value="Endonuclease/exonuclease/phosphatase"/>
    <property type="match status" value="1"/>
</dbReference>
<keyword evidence="3 10" id="KW-0479">Metal-binding</keyword>
<dbReference type="Pfam" id="PF03372">
    <property type="entry name" value="Exo_endo_phos"/>
    <property type="match status" value="1"/>
</dbReference>
<evidence type="ECO:0000313" key="17">
    <source>
        <dbReference type="Proteomes" id="UP000275408"/>
    </source>
</evidence>
<dbReference type="InterPro" id="IPR005135">
    <property type="entry name" value="Endo/exonuclease/phosphatase"/>
</dbReference>
<gene>
    <name evidence="16" type="ORF">pdam_00009513</name>
</gene>
<dbReference type="GO" id="GO:0003906">
    <property type="term" value="F:DNA-(apurinic or apyrimidinic site) endonuclease activity"/>
    <property type="evidence" value="ECO:0007669"/>
    <property type="project" value="TreeGrafter"/>
</dbReference>
<dbReference type="GO" id="GO:0008311">
    <property type="term" value="F:double-stranded DNA 3'-5' DNA exonuclease activity"/>
    <property type="evidence" value="ECO:0007669"/>
    <property type="project" value="UniProtKB-EC"/>
</dbReference>
<feature type="binding site" evidence="10">
    <location>
        <position position="36"/>
    </location>
    <ligand>
        <name>Mg(2+)</name>
        <dbReference type="ChEBI" id="CHEBI:18420"/>
        <label>1</label>
    </ligand>
</feature>
<dbReference type="PROSITE" id="PS51999">
    <property type="entry name" value="ZF_GRF"/>
    <property type="match status" value="1"/>
</dbReference>
<feature type="binding site" evidence="10">
    <location>
        <position position="297"/>
    </location>
    <ligand>
        <name>Mg(2+)</name>
        <dbReference type="ChEBI" id="CHEBI:18420"/>
        <label>1</label>
    </ligand>
</feature>
<keyword evidence="10" id="KW-0464">Manganese</keyword>
<feature type="binding site" evidence="10">
    <location>
        <position position="7"/>
    </location>
    <ligand>
        <name>Mg(2+)</name>
        <dbReference type="ChEBI" id="CHEBI:18420"/>
        <label>1</label>
    </ligand>
</feature>
<proteinExistence type="inferred from homology"/>
<dbReference type="InterPro" id="IPR036691">
    <property type="entry name" value="Endo/exonu/phosph_ase_sf"/>
</dbReference>
<dbReference type="SUPFAM" id="SSF56219">
    <property type="entry name" value="DNase I-like"/>
    <property type="match status" value="1"/>
</dbReference>
<dbReference type="OrthoDB" id="391817at2759"/>
<keyword evidence="8" id="KW-0539">Nucleus</keyword>
<feature type="active site" description="Proton donor/acceptor" evidence="9">
    <location>
        <position position="180"/>
    </location>
</feature>
<dbReference type="OMA" id="SFWICPR"/>
<dbReference type="EMBL" id="RCHS01000461">
    <property type="protein sequence ID" value="RMX58725.1"/>
    <property type="molecule type" value="Genomic_DNA"/>
</dbReference>
<dbReference type="InterPro" id="IPR010666">
    <property type="entry name" value="Znf_GRF"/>
</dbReference>
<evidence type="ECO:0000256" key="8">
    <source>
        <dbReference type="ARBA" id="ARBA00023242"/>
    </source>
</evidence>
<evidence type="ECO:0000256" key="4">
    <source>
        <dbReference type="ARBA" id="ARBA00022771"/>
    </source>
</evidence>
<keyword evidence="13" id="KW-0227">DNA damage</keyword>
<evidence type="ECO:0000256" key="2">
    <source>
        <dbReference type="ARBA" id="ARBA00007092"/>
    </source>
</evidence>
<dbReference type="GO" id="GO:0005634">
    <property type="term" value="C:nucleus"/>
    <property type="evidence" value="ECO:0007669"/>
    <property type="project" value="TreeGrafter"/>
</dbReference>
<comment type="caution">
    <text evidence="16">The sequence shown here is derived from an EMBL/GenBank/DDBJ whole genome shotgun (WGS) entry which is preliminary data.</text>
</comment>
<evidence type="ECO:0000256" key="13">
    <source>
        <dbReference type="RuleBase" id="RU362131"/>
    </source>
</evidence>
<dbReference type="GO" id="GO:0006284">
    <property type="term" value="P:base-excision repair"/>
    <property type="evidence" value="ECO:0007669"/>
    <property type="project" value="TreeGrafter"/>
</dbReference>
<evidence type="ECO:0000256" key="12">
    <source>
        <dbReference type="PROSITE-ProRule" id="PRU01343"/>
    </source>
</evidence>
<keyword evidence="6" id="KW-0862">Zinc</keyword>
<reference evidence="16 17" key="1">
    <citation type="journal article" date="2018" name="Sci. Rep.">
        <title>Comparative analysis of the Pocillopora damicornis genome highlights role of immune system in coral evolution.</title>
        <authorList>
            <person name="Cunning R."/>
            <person name="Bay R.A."/>
            <person name="Gillette P."/>
            <person name="Baker A.C."/>
            <person name="Traylor-Knowles N."/>
        </authorList>
    </citation>
    <scope>NUCLEOTIDE SEQUENCE [LARGE SCALE GENOMIC DNA]</scope>
    <source>
        <strain evidence="16">RSMAS</strain>
        <tissue evidence="16">Whole animal</tissue>
    </source>
</reference>
<dbReference type="Proteomes" id="UP000275408">
    <property type="component" value="Unassembled WGS sequence"/>
</dbReference>
<dbReference type="PROSITE" id="PS00726">
    <property type="entry name" value="AP_NUCLEASE_F1_1"/>
    <property type="match status" value="1"/>
</dbReference>
<feature type="active site" evidence="9">
    <location>
        <position position="139"/>
    </location>
</feature>
<keyword evidence="7 10" id="KW-0460">Magnesium</keyword>
<evidence type="ECO:0000256" key="10">
    <source>
        <dbReference type="PIRSR" id="PIRSR604808-2"/>
    </source>
</evidence>
<evidence type="ECO:0000256" key="11">
    <source>
        <dbReference type="PIRSR" id="PIRSR604808-3"/>
    </source>
</evidence>
<protein>
    <recommendedName>
        <fullName evidence="13">DNA-(apurinic or apyrimidinic site) endonuclease</fullName>
        <ecNumber evidence="13">3.1.-.-</ecNumber>
    </recommendedName>
</protein>
<dbReference type="NCBIfam" id="TIGR00633">
    <property type="entry name" value="xth"/>
    <property type="match status" value="1"/>
</dbReference>
<dbReference type="AlphaFoldDB" id="A0A3M6UYI8"/>
<dbReference type="PANTHER" id="PTHR22748:SF4">
    <property type="entry name" value="DNA-(APURINIC OR APYRIMIDINIC SITE) ENDONUCLEASE 2"/>
    <property type="match status" value="1"/>
</dbReference>
<feature type="binding site" evidence="10">
    <location>
        <position position="298"/>
    </location>
    <ligand>
        <name>Mg(2+)</name>
        <dbReference type="ChEBI" id="CHEBI:18420"/>
        <label>1</label>
    </ligand>
</feature>
<feature type="site" description="Interaction with DNA substrate" evidence="11">
    <location>
        <position position="298"/>
    </location>
</feature>
<dbReference type="GO" id="GO:0008270">
    <property type="term" value="F:zinc ion binding"/>
    <property type="evidence" value="ECO:0007669"/>
    <property type="project" value="UniProtKB-KW"/>
</dbReference>